<dbReference type="GO" id="GO:0000725">
    <property type="term" value="P:recombinational repair"/>
    <property type="evidence" value="ECO:0007669"/>
    <property type="project" value="TreeGrafter"/>
</dbReference>
<evidence type="ECO:0000256" key="11">
    <source>
        <dbReference type="ARBA" id="ARBA00034617"/>
    </source>
</evidence>
<keyword evidence="7 14" id="KW-0067">ATP-binding</keyword>
<keyword evidence="4 14" id="KW-0378">Hydrolase</keyword>
<comment type="caution">
    <text evidence="18">The sequence shown here is derived from an EMBL/GenBank/DDBJ whole genome shotgun (WGS) entry which is preliminary data.</text>
</comment>
<dbReference type="InterPro" id="IPR014016">
    <property type="entry name" value="UvrD-like_ATP-bd"/>
</dbReference>
<dbReference type="PANTHER" id="PTHR11070">
    <property type="entry name" value="UVRD / RECB / PCRA DNA HELICASE FAMILY MEMBER"/>
    <property type="match status" value="1"/>
</dbReference>
<evidence type="ECO:0000256" key="3">
    <source>
        <dbReference type="ARBA" id="ARBA00022763"/>
    </source>
</evidence>
<dbReference type="AlphaFoldDB" id="A0A495EDF0"/>
<evidence type="ECO:0000256" key="7">
    <source>
        <dbReference type="ARBA" id="ARBA00022840"/>
    </source>
</evidence>
<dbReference type="RefSeq" id="WP_121064564.1">
    <property type="nucleotide sequence ID" value="NZ_RBIQ01000007.1"/>
</dbReference>
<dbReference type="GO" id="GO:0003677">
    <property type="term" value="F:DNA binding"/>
    <property type="evidence" value="ECO:0007669"/>
    <property type="project" value="UniProtKB-KW"/>
</dbReference>
<evidence type="ECO:0000259" key="16">
    <source>
        <dbReference type="PROSITE" id="PS51198"/>
    </source>
</evidence>
<evidence type="ECO:0000256" key="6">
    <source>
        <dbReference type="ARBA" id="ARBA00022839"/>
    </source>
</evidence>
<dbReference type="InterPro" id="IPR014017">
    <property type="entry name" value="DNA_helicase_UvrD-like_C"/>
</dbReference>
<evidence type="ECO:0000256" key="4">
    <source>
        <dbReference type="ARBA" id="ARBA00022801"/>
    </source>
</evidence>
<keyword evidence="5 14" id="KW-0347">Helicase</keyword>
<dbReference type="PANTHER" id="PTHR11070:SF67">
    <property type="entry name" value="DNA 3'-5' HELICASE"/>
    <property type="match status" value="1"/>
</dbReference>
<keyword evidence="1" id="KW-0540">Nuclease</keyword>
<feature type="binding site" evidence="14">
    <location>
        <begin position="11"/>
        <end position="18"/>
    </location>
    <ligand>
        <name>ATP</name>
        <dbReference type="ChEBI" id="CHEBI:30616"/>
    </ligand>
</feature>
<reference evidence="18 19" key="1">
    <citation type="submission" date="2018-10" db="EMBL/GenBank/DDBJ databases">
        <title>Genomic Encyclopedia of Archaeal and Bacterial Type Strains, Phase II (KMG-II): from individual species to whole genera.</title>
        <authorList>
            <person name="Goeker M."/>
        </authorList>
    </citation>
    <scope>NUCLEOTIDE SEQUENCE [LARGE SCALE GENOMIC DNA]</scope>
    <source>
        <strain evidence="18 19">DSM 25230</strain>
    </source>
</reference>
<dbReference type="PROSITE" id="PS51217">
    <property type="entry name" value="UVRD_HELICASE_CTER"/>
    <property type="match status" value="1"/>
</dbReference>
<protein>
    <recommendedName>
        <fullName evidence="12">DNA 3'-5' helicase</fullName>
        <ecNumber evidence="12">5.6.2.4</ecNumber>
    </recommendedName>
</protein>
<evidence type="ECO:0000256" key="1">
    <source>
        <dbReference type="ARBA" id="ARBA00022722"/>
    </source>
</evidence>
<evidence type="ECO:0000256" key="5">
    <source>
        <dbReference type="ARBA" id="ARBA00022806"/>
    </source>
</evidence>
<comment type="catalytic activity">
    <reaction evidence="11">
        <text>Couples ATP hydrolysis with the unwinding of duplex DNA by translocating in the 3'-5' direction.</text>
        <dbReference type="EC" id="5.6.2.4"/>
    </reaction>
</comment>
<keyword evidence="19" id="KW-1185">Reference proteome</keyword>
<evidence type="ECO:0000313" key="18">
    <source>
        <dbReference type="EMBL" id="RKR14930.1"/>
    </source>
</evidence>
<gene>
    <name evidence="18" type="ORF">CLV91_1011</name>
</gene>
<sequence>MQEASYKIYNASAGSGKTYVLSKEYIKTILSSTHSFKQILAITFTNKAVNEMKQRIVQSLFEFSKTKSINEASAMFLDIMKELKIDAATLQEKSKKVLKNILHNYAFFDISTIDKFTHRLIRTFAKDLKLPQNFEVVLDTSLLLDEAVSSLINKAGSNKKLTKVLLDFAIEKIDDDKSWDIAIDLNKIGKLLFNENQAKHLEALKSKSLDDFLKLKKDLVQEISKIEADVKDVAKNTLLLIQESGFEFSDFPRATLPNHFKKIGEDIFEPNKLYNNKLEQNLMDNEIVKKTISKPTEELSKQLLECYIAIKKLLYSRAFYKNAYKNLVPLTVLNAIQQEVKNIQKEKDQLSISEFNTIISNEIKNQPAPFIYERLGEKYRHYFVDEFQDTSEMQWNNLTPLMSNALESEDLSGKTGSLFLVGDAKQAIYRWRGGKAEQFLNLANNKTNPFVIPPNINSLPNNYRSYEEIIEFNNSFFTTTSPFLNNNSYKDLFIEGNKQGSNTKKGGLVSLTFLEEENSDDENYCEKVLETIHNVKKEGYNYKDICIITRKKKHGILIANFLMQHKIPIVSSESLLLKNSPKVLFLISLLKYNLQPDDLENNYLLLQFLSQDKKNKHNYIASNINAIQELFNTNFNYNTSQIEQASVFDTVEYAIKQFNLAENSDAYINYFLDVVLEVEQQNSADLQTFLNYWTKKEDSLSISAPETMNAVQIMTVHKSKGLEFNIVIFPFATTNFNEEIDPKLWLPNTLKTSENFKELLVSKKQEVINYNTTAEYLYNNEEQKLELDAFNVLYVALTRAVKALYIYTKKELNKSGSYKKTSYAGMFIDYLTQNNLWNLDTLEYTFGTLPDTKEKDNTNTLNSIPYIYTEKDRPSFNIITTSGMLWNTSREDAINTGNLYHNILSNIKNKEDINSAVNKAITVGEINNEDVEVITSKLKEIISHPELKEFYQGTIIVNNEKEIITKEGKLLRPDRVIINNKEATVIDYKTGKKNPRYYQQVYEYCDALKDMGFQIKNKIIIYINKKIEIEYI</sequence>
<dbReference type="Gene3D" id="1.10.3170.10">
    <property type="entry name" value="Recbcd, chain B, domain 2"/>
    <property type="match status" value="1"/>
</dbReference>
<dbReference type="PROSITE" id="PS51198">
    <property type="entry name" value="UVRD_HELICASE_ATP_BIND"/>
    <property type="match status" value="1"/>
</dbReference>
<feature type="coiled-coil region" evidence="15">
    <location>
        <begin position="209"/>
        <end position="236"/>
    </location>
</feature>
<dbReference type="GO" id="GO:0005524">
    <property type="term" value="F:ATP binding"/>
    <property type="evidence" value="ECO:0007669"/>
    <property type="project" value="UniProtKB-UniRule"/>
</dbReference>
<feature type="domain" description="UvrD-like helicase C-terminal" evidence="17">
    <location>
        <begin position="473"/>
        <end position="721"/>
    </location>
</feature>
<evidence type="ECO:0000256" key="10">
    <source>
        <dbReference type="ARBA" id="ARBA00023235"/>
    </source>
</evidence>
<keyword evidence="9" id="KW-0234">DNA repair</keyword>
<evidence type="ECO:0000256" key="8">
    <source>
        <dbReference type="ARBA" id="ARBA00023125"/>
    </source>
</evidence>
<evidence type="ECO:0000256" key="15">
    <source>
        <dbReference type="SAM" id="Coils"/>
    </source>
</evidence>
<feature type="domain" description="UvrD-like helicase ATP-binding" evidence="16">
    <location>
        <begin position="1"/>
        <end position="466"/>
    </location>
</feature>
<dbReference type="InterPro" id="IPR000212">
    <property type="entry name" value="DNA_helicase_UvrD/REP"/>
</dbReference>
<dbReference type="Pfam" id="PF00580">
    <property type="entry name" value="UvrD-helicase"/>
    <property type="match status" value="1"/>
</dbReference>
<dbReference type="EC" id="5.6.2.4" evidence="12"/>
<keyword evidence="2 14" id="KW-0547">Nucleotide-binding</keyword>
<dbReference type="OrthoDB" id="9810135at2"/>
<evidence type="ECO:0000256" key="9">
    <source>
        <dbReference type="ARBA" id="ARBA00023204"/>
    </source>
</evidence>
<comment type="catalytic activity">
    <reaction evidence="13">
        <text>ATP + H2O = ADP + phosphate + H(+)</text>
        <dbReference type="Rhea" id="RHEA:13065"/>
        <dbReference type="ChEBI" id="CHEBI:15377"/>
        <dbReference type="ChEBI" id="CHEBI:15378"/>
        <dbReference type="ChEBI" id="CHEBI:30616"/>
        <dbReference type="ChEBI" id="CHEBI:43474"/>
        <dbReference type="ChEBI" id="CHEBI:456216"/>
        <dbReference type="EC" id="5.6.2.4"/>
    </reaction>
</comment>
<dbReference type="Pfam" id="PF13361">
    <property type="entry name" value="UvrD_C"/>
    <property type="match status" value="1"/>
</dbReference>
<evidence type="ECO:0000256" key="12">
    <source>
        <dbReference type="ARBA" id="ARBA00034808"/>
    </source>
</evidence>
<dbReference type="SUPFAM" id="SSF52540">
    <property type="entry name" value="P-loop containing nucleoside triphosphate hydrolases"/>
    <property type="match status" value="1"/>
</dbReference>
<dbReference type="Proteomes" id="UP000269412">
    <property type="component" value="Unassembled WGS sequence"/>
</dbReference>
<dbReference type="GO" id="GO:0005829">
    <property type="term" value="C:cytosol"/>
    <property type="evidence" value="ECO:0007669"/>
    <property type="project" value="TreeGrafter"/>
</dbReference>
<dbReference type="EMBL" id="RBIQ01000007">
    <property type="protein sequence ID" value="RKR14930.1"/>
    <property type="molecule type" value="Genomic_DNA"/>
</dbReference>
<name>A0A495EDF0_9FLAO</name>
<evidence type="ECO:0000313" key="19">
    <source>
        <dbReference type="Proteomes" id="UP000269412"/>
    </source>
</evidence>
<dbReference type="InterPro" id="IPR027417">
    <property type="entry name" value="P-loop_NTPase"/>
</dbReference>
<evidence type="ECO:0000256" key="2">
    <source>
        <dbReference type="ARBA" id="ARBA00022741"/>
    </source>
</evidence>
<dbReference type="GO" id="GO:0043138">
    <property type="term" value="F:3'-5' DNA helicase activity"/>
    <property type="evidence" value="ECO:0007669"/>
    <property type="project" value="UniProtKB-EC"/>
</dbReference>
<dbReference type="InterPro" id="IPR011604">
    <property type="entry name" value="PDDEXK-like_dom_sf"/>
</dbReference>
<dbReference type="GO" id="GO:0004527">
    <property type="term" value="F:exonuclease activity"/>
    <property type="evidence" value="ECO:0007669"/>
    <property type="project" value="UniProtKB-KW"/>
</dbReference>
<keyword evidence="15" id="KW-0175">Coiled coil</keyword>
<dbReference type="Gene3D" id="3.90.320.10">
    <property type="match status" value="1"/>
</dbReference>
<keyword evidence="6 18" id="KW-0269">Exonuclease</keyword>
<evidence type="ECO:0000256" key="13">
    <source>
        <dbReference type="ARBA" id="ARBA00048988"/>
    </source>
</evidence>
<keyword evidence="8" id="KW-0238">DNA-binding</keyword>
<evidence type="ECO:0000259" key="17">
    <source>
        <dbReference type="PROSITE" id="PS51217"/>
    </source>
</evidence>
<keyword evidence="10" id="KW-0413">Isomerase</keyword>
<organism evidence="18 19">
    <name type="scientific">Maribacter vaceletii</name>
    <dbReference type="NCBI Taxonomy" id="1206816"/>
    <lineage>
        <taxon>Bacteria</taxon>
        <taxon>Pseudomonadati</taxon>
        <taxon>Bacteroidota</taxon>
        <taxon>Flavobacteriia</taxon>
        <taxon>Flavobacteriales</taxon>
        <taxon>Flavobacteriaceae</taxon>
        <taxon>Maribacter</taxon>
    </lineage>
</organism>
<accession>A0A495EDF0</accession>
<keyword evidence="3" id="KW-0227">DNA damage</keyword>
<dbReference type="Gene3D" id="3.40.50.300">
    <property type="entry name" value="P-loop containing nucleotide triphosphate hydrolases"/>
    <property type="match status" value="3"/>
</dbReference>
<evidence type="ECO:0000256" key="14">
    <source>
        <dbReference type="PROSITE-ProRule" id="PRU00560"/>
    </source>
</evidence>
<proteinExistence type="predicted"/>